<gene>
    <name evidence="1" type="ORF">G6O67_007512</name>
</gene>
<keyword evidence="2" id="KW-1185">Reference proteome</keyword>
<protein>
    <submittedName>
        <fullName evidence="1">Uncharacterized protein</fullName>
    </submittedName>
</protein>
<name>A0A8H4LU14_9HYPO</name>
<evidence type="ECO:0000313" key="1">
    <source>
        <dbReference type="EMBL" id="KAF4505579.1"/>
    </source>
</evidence>
<dbReference type="AlphaFoldDB" id="A0A8H4LU14"/>
<evidence type="ECO:0000313" key="2">
    <source>
        <dbReference type="Proteomes" id="UP000557566"/>
    </source>
</evidence>
<accession>A0A8H4LU14</accession>
<sequence>MEALCSQLTYSTSSPAGYVNTRVHSVNSVTQAKCFLSSPNVCTGLHIQVKPRLLGIYTSTPSLFDYLKAGRQFGSRVCVMTRDIDASLALETARLL</sequence>
<comment type="caution">
    <text evidence="1">The sequence shown here is derived from an EMBL/GenBank/DDBJ whole genome shotgun (WGS) entry which is preliminary data.</text>
</comment>
<dbReference type="Proteomes" id="UP000557566">
    <property type="component" value="Unassembled WGS sequence"/>
</dbReference>
<proteinExistence type="predicted"/>
<organism evidence="1 2">
    <name type="scientific">Ophiocordyceps sinensis</name>
    <dbReference type="NCBI Taxonomy" id="72228"/>
    <lineage>
        <taxon>Eukaryota</taxon>
        <taxon>Fungi</taxon>
        <taxon>Dikarya</taxon>
        <taxon>Ascomycota</taxon>
        <taxon>Pezizomycotina</taxon>
        <taxon>Sordariomycetes</taxon>
        <taxon>Hypocreomycetidae</taxon>
        <taxon>Hypocreales</taxon>
        <taxon>Ophiocordycipitaceae</taxon>
        <taxon>Ophiocordyceps</taxon>
    </lineage>
</organism>
<reference evidence="1 2" key="1">
    <citation type="journal article" date="2020" name="Genome Biol. Evol.">
        <title>A new high-quality draft genome assembly of the Chinese cordyceps Ophiocordyceps sinensis.</title>
        <authorList>
            <person name="Shu R."/>
            <person name="Zhang J."/>
            <person name="Meng Q."/>
            <person name="Zhang H."/>
            <person name="Zhou G."/>
            <person name="Li M."/>
            <person name="Wu P."/>
            <person name="Zhao Y."/>
            <person name="Chen C."/>
            <person name="Qin Q."/>
        </authorList>
    </citation>
    <scope>NUCLEOTIDE SEQUENCE [LARGE SCALE GENOMIC DNA]</scope>
    <source>
        <strain evidence="1 2">IOZ07</strain>
    </source>
</reference>
<dbReference type="EMBL" id="JAAVMX010000008">
    <property type="protein sequence ID" value="KAF4505579.1"/>
    <property type="molecule type" value="Genomic_DNA"/>
</dbReference>